<comment type="caution">
    <text evidence="6">The sequence shown here is derived from an EMBL/GenBank/DDBJ whole genome shotgun (WGS) entry which is preliminary data.</text>
</comment>
<organism evidence="6 7">
    <name type="scientific">Streptomyces spongiae</name>
    <dbReference type="NCBI Taxonomy" id="565072"/>
    <lineage>
        <taxon>Bacteria</taxon>
        <taxon>Bacillati</taxon>
        <taxon>Actinomycetota</taxon>
        <taxon>Actinomycetes</taxon>
        <taxon>Kitasatosporales</taxon>
        <taxon>Streptomycetaceae</taxon>
        <taxon>Streptomyces</taxon>
    </lineage>
</organism>
<gene>
    <name evidence="6" type="ORF">FNH08_00475</name>
</gene>
<evidence type="ECO:0000259" key="4">
    <source>
        <dbReference type="PROSITE" id="PS51077"/>
    </source>
</evidence>
<keyword evidence="2" id="KW-0238">DNA-binding</keyword>
<dbReference type="Gene3D" id="1.10.10.10">
    <property type="entry name" value="Winged helix-like DNA-binding domain superfamily/Winged helix DNA-binding domain"/>
    <property type="match status" value="1"/>
</dbReference>
<dbReference type="GO" id="GO:0003677">
    <property type="term" value="F:DNA binding"/>
    <property type="evidence" value="ECO:0007669"/>
    <property type="project" value="UniProtKB-KW"/>
</dbReference>
<dbReference type="SUPFAM" id="SSF46785">
    <property type="entry name" value="Winged helix' DNA-binding domain"/>
    <property type="match status" value="1"/>
</dbReference>
<feature type="domain" description="HTH iclR-type" evidence="4">
    <location>
        <begin position="19"/>
        <end position="82"/>
    </location>
</feature>
<dbReference type="OrthoDB" id="4068713at2"/>
<dbReference type="Proteomes" id="UP000400924">
    <property type="component" value="Unassembled WGS sequence"/>
</dbReference>
<feature type="domain" description="IclR-ED" evidence="5">
    <location>
        <begin position="78"/>
        <end position="265"/>
    </location>
</feature>
<dbReference type="InterPro" id="IPR029016">
    <property type="entry name" value="GAF-like_dom_sf"/>
</dbReference>
<evidence type="ECO:0000256" key="3">
    <source>
        <dbReference type="ARBA" id="ARBA00023163"/>
    </source>
</evidence>
<reference evidence="6 7" key="1">
    <citation type="submission" date="2019-07" db="EMBL/GenBank/DDBJ databases">
        <title>New species of Amycolatopsis and Streptomyces.</title>
        <authorList>
            <person name="Duangmal K."/>
            <person name="Teo W.F.A."/>
            <person name="Lipun K."/>
        </authorList>
    </citation>
    <scope>NUCLEOTIDE SEQUENCE [LARGE SCALE GENOMIC DNA]</scope>
    <source>
        <strain evidence="6 7">NBRC 106415</strain>
    </source>
</reference>
<dbReference type="AlphaFoldDB" id="A0A5N8X966"/>
<dbReference type="InterPro" id="IPR050707">
    <property type="entry name" value="HTH_MetabolicPath_Reg"/>
</dbReference>
<evidence type="ECO:0000259" key="5">
    <source>
        <dbReference type="PROSITE" id="PS51078"/>
    </source>
</evidence>
<dbReference type="InterPro" id="IPR036388">
    <property type="entry name" value="WH-like_DNA-bd_sf"/>
</dbReference>
<dbReference type="GO" id="GO:0003700">
    <property type="term" value="F:DNA-binding transcription factor activity"/>
    <property type="evidence" value="ECO:0007669"/>
    <property type="project" value="TreeGrafter"/>
</dbReference>
<sequence length="278" mass="29702">MLPPSERQRPEEQSMANEVPAVSAAIRLVERIAAEAPRAVSAGILAQALGLNRSTCYNILATLQQAGWVNNLGNRSGWTLGPGLSALAGLGDEAILSVIKEEVERLCRRLGLVVFAAQEDGSGSYTVVAVGDPGRGVRVTVDVGDRFPFSAPGLMQAFWAFRPFDEFVDLARSRLVERFTEFTSTGLDELSAVFTQVRERGYGCSIRQFNVAHSGASSTVFGPGGQPMLALMTMTFSSELDWDNLDRVGPSIRDAAARATARIGGSTPGRESLVHAAT</sequence>
<dbReference type="InterPro" id="IPR036390">
    <property type="entry name" value="WH_DNA-bd_sf"/>
</dbReference>
<keyword evidence="3" id="KW-0804">Transcription</keyword>
<dbReference type="PROSITE" id="PS51077">
    <property type="entry name" value="HTH_ICLR"/>
    <property type="match status" value="1"/>
</dbReference>
<evidence type="ECO:0000256" key="1">
    <source>
        <dbReference type="ARBA" id="ARBA00023015"/>
    </source>
</evidence>
<dbReference type="Pfam" id="PF09339">
    <property type="entry name" value="HTH_IclR"/>
    <property type="match status" value="1"/>
</dbReference>
<dbReference type="InterPro" id="IPR005471">
    <property type="entry name" value="Tscrpt_reg_IclR_N"/>
</dbReference>
<dbReference type="EMBL" id="VJZC01000001">
    <property type="protein sequence ID" value="MPY55716.1"/>
    <property type="molecule type" value="Genomic_DNA"/>
</dbReference>
<dbReference type="PANTHER" id="PTHR30136:SF24">
    <property type="entry name" value="HTH-TYPE TRANSCRIPTIONAL REPRESSOR ALLR"/>
    <property type="match status" value="1"/>
</dbReference>
<dbReference type="Pfam" id="PF01614">
    <property type="entry name" value="IclR_C"/>
    <property type="match status" value="1"/>
</dbReference>
<dbReference type="PANTHER" id="PTHR30136">
    <property type="entry name" value="HELIX-TURN-HELIX TRANSCRIPTIONAL REGULATOR, ICLR FAMILY"/>
    <property type="match status" value="1"/>
</dbReference>
<proteinExistence type="predicted"/>
<dbReference type="SMART" id="SM00346">
    <property type="entry name" value="HTH_ICLR"/>
    <property type="match status" value="1"/>
</dbReference>
<name>A0A5N8X966_9ACTN</name>
<dbReference type="InterPro" id="IPR014757">
    <property type="entry name" value="Tscrpt_reg_IclR_C"/>
</dbReference>
<dbReference type="PROSITE" id="PS51078">
    <property type="entry name" value="ICLR_ED"/>
    <property type="match status" value="1"/>
</dbReference>
<evidence type="ECO:0000256" key="2">
    <source>
        <dbReference type="ARBA" id="ARBA00023125"/>
    </source>
</evidence>
<evidence type="ECO:0000313" key="6">
    <source>
        <dbReference type="EMBL" id="MPY55716.1"/>
    </source>
</evidence>
<dbReference type="Gene3D" id="3.30.450.40">
    <property type="match status" value="1"/>
</dbReference>
<dbReference type="GO" id="GO:0045892">
    <property type="term" value="P:negative regulation of DNA-templated transcription"/>
    <property type="evidence" value="ECO:0007669"/>
    <property type="project" value="TreeGrafter"/>
</dbReference>
<evidence type="ECO:0000313" key="7">
    <source>
        <dbReference type="Proteomes" id="UP000400924"/>
    </source>
</evidence>
<accession>A0A5N8X966</accession>
<protein>
    <submittedName>
        <fullName evidence="6">Helix-turn-helix domain-containing protein</fullName>
    </submittedName>
</protein>
<keyword evidence="1" id="KW-0805">Transcription regulation</keyword>
<dbReference type="SUPFAM" id="SSF55781">
    <property type="entry name" value="GAF domain-like"/>
    <property type="match status" value="1"/>
</dbReference>
<keyword evidence="7" id="KW-1185">Reference proteome</keyword>